<sequence length="1939" mass="219659">MYDVIGAYQRLERIYQLYIKSAFPLRYQSLARERDRILQQPGILSQPPLIEPVPTYPSSGKTLKDVANQLPSQYQDLAHLGQTIFDSNIQLYQHQWQSLDAVINQKKDIVVTTGTGSGKTECFLLPLLAQLAKDSQKWQPNQNPPSNHRWWDESVNPSKNRIPQWTHTTRPKALRALILYPLNALVEDQLRRLRQALEAPQIHNWLDINRGTNRITFGRYTGQTAVSGAENPNSVRKLRRELQEREEEWQQIQQINDPDLLYYFPQLDGGEMWSRWDMQDTPPDILITNYSMLNIMMMRSIEDNIFEVTRDWLASDKENQFFLIIDELHAYRGTPGTEVAYILRLLYSRLGLTADSPQLRVLTTTASLDDSEQGRKFLREFFGRDNFEFITGIQQIPQTGSRLSVSPYANAFVNFAQAVQPDPFRPMTQPDDPDRSTQKGSEIRQAMLTLTSSLGFPQSTMDVKEALGSALDRIGVPNAVKDACVEIDRQLQFSQTPTVRAAKVKNNDHHLMDLDHQLFPNANRNGFVSDALRGLLLALSMSKLSNGRSPLPVRGHLFFHNLQNLWACTNPNCTDHNVDVNARQNNPNRPSIGAIHSTHRLSCSCGSRVLDLIICEVCGEVFLGGYKTTRQIGRRSVEILTPDQADLEGVPDKLAQNQRYGNYRLFWPLPHDNPAWNTQPQSSNWTLNGIRRSWVRAKLNQTTGIIEISNTQPQQNEIAGWLYKVGTRNSNHPDERALPSKCPRCDADYGRRDKFPTPLRFHRTGFQKACQVIASGLLREMPQPERNQRSSRKLVIFSDSRQDAAKLSAGMERDHYRDMARSILIQSFNDYWLDLVAYLKIECDDKSDILNKLLALNSNLYKAICQPIDEKTKRDYQNRANQFANTNEILDAVAQRWLRNRMPTNQQAKNEWEDLLRRYPDRVALQDLVKKVKDDLLNYGICPGGSSRDVLKYYVGQGRGKEEYLWFNCYQWKENNAIPIYPASPEQNRHIQLMEAKLTEELMYALFPHIARTLEGLGQGWVSYQPNGNPSAKLIEAVNAVIRELGVRKLHNFSSNTFYSGNDRSLRGFARRYVERTNLLPQDVEQQLSDVGLPSNNGIVLNSNKLYLVPPPAVNNNGQRQGYRCNQCNAFYLHPAAGICPVCNSTQSQNAPIQPLTPSQTTSDFDYYNYLSEEAGTAFRMNAAELTGQTDKGDRLIRQRWFQDIFINDEIARVQGIDLLSVTTTMEAGVDIGSLLAVMMANMPPRRFNYQQRVGRAGRRSAGVSLAVTFCRGRNHDDFYFQRLESMTGDPPPAPYVDMRSYEIFRRVLIKEVLRQAFPWAKQSLHANRIGLSDSSRTDSVHGEFGKVGDWMTCRSEIQNWLDDINNKSVILAVANALRLETNLTHASDKEILDYLHNNLVSEIDTVVNDQSYTQDQISERLANAGLLPMFGFPTRVRLLYTKLPPSGHEWPPETGTVDRNLDIALSQFAPNSQTVKDKEVHNACGVVQFIPQGNQVGTQAGLYPDLTQGNESIGLCRNCQAVVFPQNILNQPPQGGLEPPITQCPVCGANEMRYLDAREPKGFLTDLNPQDYDGQFEWTPRSTRPSLSVNPNQVQGNNNGTAIANTNASVLSFNDQILSVNDNGGQGGFDFYDRVTIDGKYRHGVYSIDTDTIQSDNNNRNRVNASGNCYRIALLSKRKTDVLLVTVNQWQTGISASPTSIEGRAAWYSFAFWLQVGAAALLDIDPQELQAGMRTIQDSAGNIIGQGFLSDQLENGAGYCRFLAQPQEFQRLLAQADVNLVNTLANKWLESKHADECDTSCNLCLQDYRNLPYHPVLDWKLALDMARLVSNANAVIDLQTPWGNQPNPWSRLIQGNNAPIPATLQLLGYGSPVQFGSLIGFVHQGRNRKDILILRHPLWTDDHPEWINGRADALRRYSGYNIIAGNPFILLRRPAEYV</sequence>
<protein>
    <submittedName>
        <fullName evidence="6">DEAD/DEAH box helicase</fullName>
    </submittedName>
</protein>
<dbReference type="SMART" id="SM00490">
    <property type="entry name" value="HELICc"/>
    <property type="match status" value="1"/>
</dbReference>
<feature type="domain" description="Helicase C-terminal" evidence="5">
    <location>
        <begin position="1138"/>
        <end position="1303"/>
    </location>
</feature>
<dbReference type="Gene3D" id="3.40.50.300">
    <property type="entry name" value="P-loop containing nucleotide triphosphate hydrolases"/>
    <property type="match status" value="2"/>
</dbReference>
<evidence type="ECO:0000256" key="2">
    <source>
        <dbReference type="ARBA" id="ARBA00022840"/>
    </source>
</evidence>
<organism evidence="6 7">
    <name type="scientific">Cyanobacterium stanieri LEGE 03274</name>
    <dbReference type="NCBI Taxonomy" id="1828756"/>
    <lineage>
        <taxon>Bacteria</taxon>
        <taxon>Bacillati</taxon>
        <taxon>Cyanobacteriota</taxon>
        <taxon>Cyanophyceae</taxon>
        <taxon>Oscillatoriophycideae</taxon>
        <taxon>Chroococcales</taxon>
        <taxon>Geminocystaceae</taxon>
        <taxon>Cyanobacterium</taxon>
    </lineage>
</organism>
<dbReference type="SMART" id="SM00487">
    <property type="entry name" value="DEXDc"/>
    <property type="match status" value="1"/>
</dbReference>
<dbReference type="InterPro" id="IPR011545">
    <property type="entry name" value="DEAD/DEAH_box_helicase_dom"/>
</dbReference>
<evidence type="ECO:0000256" key="3">
    <source>
        <dbReference type="SAM" id="MobiDB-lite"/>
    </source>
</evidence>
<dbReference type="RefSeq" id="WP_193800760.1">
    <property type="nucleotide sequence ID" value="NZ_JADEWC010000014.1"/>
</dbReference>
<dbReference type="PANTHER" id="PTHR47957:SF3">
    <property type="entry name" value="ATP-DEPENDENT HELICASE HRQ1"/>
    <property type="match status" value="1"/>
</dbReference>
<dbReference type="PANTHER" id="PTHR47957">
    <property type="entry name" value="ATP-DEPENDENT HELICASE HRQ1"/>
    <property type="match status" value="1"/>
</dbReference>
<keyword evidence="6" id="KW-0347">Helicase</keyword>
<evidence type="ECO:0000259" key="4">
    <source>
        <dbReference type="PROSITE" id="PS51192"/>
    </source>
</evidence>
<feature type="domain" description="Helicase ATP-binding" evidence="4">
    <location>
        <begin position="100"/>
        <end position="386"/>
    </location>
</feature>
<gene>
    <name evidence="6" type="ORF">IQ215_07835</name>
</gene>
<dbReference type="Pfam" id="PF00270">
    <property type="entry name" value="DEAD"/>
    <property type="match status" value="1"/>
</dbReference>
<dbReference type="PROSITE" id="PS51194">
    <property type="entry name" value="HELICASE_CTER"/>
    <property type="match status" value="1"/>
</dbReference>
<evidence type="ECO:0000256" key="1">
    <source>
        <dbReference type="ARBA" id="ARBA00022741"/>
    </source>
</evidence>
<dbReference type="Pfam" id="PF00271">
    <property type="entry name" value="Helicase_C"/>
    <property type="match status" value="1"/>
</dbReference>
<feature type="region of interest" description="Disordered" evidence="3">
    <location>
        <begin position="421"/>
        <end position="440"/>
    </location>
</feature>
<dbReference type="InterPro" id="IPR014001">
    <property type="entry name" value="Helicase_ATP-bd"/>
</dbReference>
<dbReference type="PROSITE" id="PS51192">
    <property type="entry name" value="HELICASE_ATP_BIND_1"/>
    <property type="match status" value="1"/>
</dbReference>
<keyword evidence="1" id="KW-0547">Nucleotide-binding</keyword>
<name>A0ABR9V654_9CHRO</name>
<proteinExistence type="predicted"/>
<dbReference type="SUPFAM" id="SSF52540">
    <property type="entry name" value="P-loop containing nucleoside triphosphate hydrolases"/>
    <property type="match status" value="2"/>
</dbReference>
<keyword evidence="2" id="KW-0067">ATP-binding</keyword>
<dbReference type="InterPro" id="IPR001650">
    <property type="entry name" value="Helicase_C-like"/>
</dbReference>
<dbReference type="GO" id="GO:0004386">
    <property type="term" value="F:helicase activity"/>
    <property type="evidence" value="ECO:0007669"/>
    <property type="project" value="UniProtKB-KW"/>
</dbReference>
<reference evidence="6 7" key="1">
    <citation type="submission" date="2020-10" db="EMBL/GenBank/DDBJ databases">
        <authorList>
            <person name="Castelo-Branco R."/>
            <person name="Eusebio N."/>
            <person name="Adriana R."/>
            <person name="Vieira A."/>
            <person name="Brugerolle De Fraissinette N."/>
            <person name="Rezende De Castro R."/>
            <person name="Schneider M.P."/>
            <person name="Vasconcelos V."/>
            <person name="Leao P.N."/>
        </authorList>
    </citation>
    <scope>NUCLEOTIDE SEQUENCE [LARGE SCALE GENOMIC DNA]</scope>
    <source>
        <strain evidence="6 7">LEGE 03274</strain>
    </source>
</reference>
<dbReference type="InterPro" id="IPR027417">
    <property type="entry name" value="P-loop_NTPase"/>
</dbReference>
<comment type="caution">
    <text evidence="6">The sequence shown here is derived from an EMBL/GenBank/DDBJ whole genome shotgun (WGS) entry which is preliminary data.</text>
</comment>
<evidence type="ECO:0000259" key="5">
    <source>
        <dbReference type="PROSITE" id="PS51194"/>
    </source>
</evidence>
<dbReference type="Proteomes" id="UP000654604">
    <property type="component" value="Unassembled WGS sequence"/>
</dbReference>
<accession>A0ABR9V654</accession>
<dbReference type="EMBL" id="JADEWC010000014">
    <property type="protein sequence ID" value="MBE9222606.1"/>
    <property type="molecule type" value="Genomic_DNA"/>
</dbReference>
<evidence type="ECO:0000313" key="6">
    <source>
        <dbReference type="EMBL" id="MBE9222606.1"/>
    </source>
</evidence>
<evidence type="ECO:0000313" key="7">
    <source>
        <dbReference type="Proteomes" id="UP000654604"/>
    </source>
</evidence>
<keyword evidence="6" id="KW-0378">Hydrolase</keyword>
<keyword evidence="7" id="KW-1185">Reference proteome</keyword>